<organism evidence="1">
    <name type="scientific">marine sediment metagenome</name>
    <dbReference type="NCBI Taxonomy" id="412755"/>
    <lineage>
        <taxon>unclassified sequences</taxon>
        <taxon>metagenomes</taxon>
        <taxon>ecological metagenomes</taxon>
    </lineage>
</organism>
<accession>X1QFS2</accession>
<sequence>MLAEMPGAEGAAGAPLPVFPKAKADGRAAVFQLCCQTMRALYAKDAGTDLVEPTSDVVRFDPTSKHLDRVEFNRCPARS</sequence>
<comment type="caution">
    <text evidence="1">The sequence shown here is derived from an EMBL/GenBank/DDBJ whole genome shotgun (WGS) entry which is preliminary data.</text>
</comment>
<dbReference type="AlphaFoldDB" id="X1QFS2"/>
<dbReference type="EMBL" id="BARW01003439">
    <property type="protein sequence ID" value="GAI67033.1"/>
    <property type="molecule type" value="Genomic_DNA"/>
</dbReference>
<reference evidence="1" key="1">
    <citation type="journal article" date="2014" name="Front. Microbiol.">
        <title>High frequency of phylogenetically diverse reductive dehalogenase-homologous genes in deep subseafloor sedimentary metagenomes.</title>
        <authorList>
            <person name="Kawai M."/>
            <person name="Futagami T."/>
            <person name="Toyoda A."/>
            <person name="Takaki Y."/>
            <person name="Nishi S."/>
            <person name="Hori S."/>
            <person name="Arai W."/>
            <person name="Tsubouchi T."/>
            <person name="Morono Y."/>
            <person name="Uchiyama I."/>
            <person name="Ito T."/>
            <person name="Fujiyama A."/>
            <person name="Inagaki F."/>
            <person name="Takami H."/>
        </authorList>
    </citation>
    <scope>NUCLEOTIDE SEQUENCE</scope>
    <source>
        <strain evidence="1">Expedition CK06-06</strain>
    </source>
</reference>
<proteinExistence type="predicted"/>
<name>X1QFS2_9ZZZZ</name>
<protein>
    <submittedName>
        <fullName evidence="1">Uncharacterized protein</fullName>
    </submittedName>
</protein>
<evidence type="ECO:0000313" key="1">
    <source>
        <dbReference type="EMBL" id="GAI67033.1"/>
    </source>
</evidence>
<gene>
    <name evidence="1" type="ORF">S12H4_08780</name>
</gene>